<protein>
    <submittedName>
        <fullName evidence="4">Acetyltransferase, GNAT family</fullName>
    </submittedName>
</protein>
<gene>
    <name evidence="4" type="ORF">roselon_01385</name>
</gene>
<dbReference type="HOGENOM" id="CLU_013985_19_5_5"/>
<organism evidence="4 5">
    <name type="scientific">Roseicyclus elongatus DSM 19469</name>
    <dbReference type="NCBI Taxonomy" id="1294273"/>
    <lineage>
        <taxon>Bacteria</taxon>
        <taxon>Pseudomonadati</taxon>
        <taxon>Pseudomonadota</taxon>
        <taxon>Alphaproteobacteria</taxon>
        <taxon>Rhodobacterales</taxon>
        <taxon>Roseobacteraceae</taxon>
        <taxon>Roseicyclus</taxon>
    </lineage>
</organism>
<feature type="domain" description="N-acetyltransferase" evidence="3">
    <location>
        <begin position="4"/>
        <end position="165"/>
    </location>
</feature>
<dbReference type="RefSeq" id="WP_038650254.1">
    <property type="nucleotide sequence ID" value="NZ_CP004372.1"/>
</dbReference>
<dbReference type="OrthoDB" id="5997585at2"/>
<dbReference type="InterPro" id="IPR000182">
    <property type="entry name" value="GNAT_dom"/>
</dbReference>
<dbReference type="PANTHER" id="PTHR43877">
    <property type="entry name" value="AMINOALKYLPHOSPHONATE N-ACETYLTRANSFERASE-RELATED-RELATED"/>
    <property type="match status" value="1"/>
</dbReference>
<sequence>MTQLHVRPAHDLDAREMAAILNDVIAIGGTTAMTGRIDASYFVDRMRAERDAASWLVAETPDGEIVGFQWITRGGAYLPPEAAEIATFAKPGWQGVGIGSRLMEATKAAARTLGYAWINANIRADNASGLTYYQSCGFEDWGRQKGVRLGDGQIVDKVLKRYDLV</sequence>
<dbReference type="GO" id="GO:0016747">
    <property type="term" value="F:acyltransferase activity, transferring groups other than amino-acyl groups"/>
    <property type="evidence" value="ECO:0007669"/>
    <property type="project" value="InterPro"/>
</dbReference>
<keyword evidence="2" id="KW-0012">Acyltransferase</keyword>
<name>W8S0T5_9RHOB</name>
<dbReference type="SUPFAM" id="SSF55729">
    <property type="entry name" value="Acyl-CoA N-acyltransferases (Nat)"/>
    <property type="match status" value="1"/>
</dbReference>
<evidence type="ECO:0000313" key="5">
    <source>
        <dbReference type="Proteomes" id="UP000019593"/>
    </source>
</evidence>
<evidence type="ECO:0000256" key="2">
    <source>
        <dbReference type="ARBA" id="ARBA00023315"/>
    </source>
</evidence>
<accession>W8S0T5</accession>
<dbReference type="Gene3D" id="3.40.630.30">
    <property type="match status" value="1"/>
</dbReference>
<dbReference type="STRING" id="1294273.roselon_01385"/>
<evidence type="ECO:0000259" key="3">
    <source>
        <dbReference type="PROSITE" id="PS51186"/>
    </source>
</evidence>
<keyword evidence="5" id="KW-1185">Reference proteome</keyword>
<dbReference type="InterPro" id="IPR016181">
    <property type="entry name" value="Acyl_CoA_acyltransferase"/>
</dbReference>
<dbReference type="Pfam" id="PF00583">
    <property type="entry name" value="Acetyltransf_1"/>
    <property type="match status" value="1"/>
</dbReference>
<proteinExistence type="predicted"/>
<dbReference type="EMBL" id="CP004372">
    <property type="protein sequence ID" value="AHM03772.1"/>
    <property type="molecule type" value="Genomic_DNA"/>
</dbReference>
<dbReference type="InterPro" id="IPR050832">
    <property type="entry name" value="Bact_Acetyltransf"/>
</dbReference>
<dbReference type="Proteomes" id="UP000019593">
    <property type="component" value="Chromosome"/>
</dbReference>
<dbReference type="AlphaFoldDB" id="W8S0T5"/>
<keyword evidence="1 4" id="KW-0808">Transferase</keyword>
<evidence type="ECO:0000313" key="4">
    <source>
        <dbReference type="EMBL" id="AHM03772.1"/>
    </source>
</evidence>
<evidence type="ECO:0000256" key="1">
    <source>
        <dbReference type="ARBA" id="ARBA00022679"/>
    </source>
</evidence>
<reference evidence="4 5" key="1">
    <citation type="submission" date="2013-03" db="EMBL/GenBank/DDBJ databases">
        <authorList>
            <person name="Fiebig A."/>
            <person name="Goeker M."/>
            <person name="Klenk H.-P.P."/>
        </authorList>
    </citation>
    <scope>NUCLEOTIDE SEQUENCE [LARGE SCALE GENOMIC DNA]</scope>
    <source>
        <strain evidence="5">DSM 19469</strain>
    </source>
</reference>
<dbReference type="eggNOG" id="COG1247">
    <property type="taxonomic scope" value="Bacteria"/>
</dbReference>
<dbReference type="PROSITE" id="PS51186">
    <property type="entry name" value="GNAT"/>
    <property type="match status" value="1"/>
</dbReference>
<dbReference type="CDD" id="cd04301">
    <property type="entry name" value="NAT_SF"/>
    <property type="match status" value="1"/>
</dbReference>
<dbReference type="KEGG" id="red:roselon_01385"/>